<feature type="transmembrane region" description="Helical" evidence="1">
    <location>
        <begin position="479"/>
        <end position="499"/>
    </location>
</feature>
<feature type="domain" description="Soluble ligand binding" evidence="3">
    <location>
        <begin position="219"/>
        <end position="263"/>
    </location>
</feature>
<organism evidence="4 5">
    <name type="scientific">Teretinema zuelzerae</name>
    <dbReference type="NCBI Taxonomy" id="156"/>
    <lineage>
        <taxon>Bacteria</taxon>
        <taxon>Pseudomonadati</taxon>
        <taxon>Spirochaetota</taxon>
        <taxon>Spirochaetia</taxon>
        <taxon>Spirochaetales</taxon>
        <taxon>Treponemataceae</taxon>
        <taxon>Teretinema</taxon>
    </lineage>
</organism>
<evidence type="ECO:0000256" key="1">
    <source>
        <dbReference type="SAM" id="Phobius"/>
    </source>
</evidence>
<dbReference type="PANTHER" id="PTHR33619:SF3">
    <property type="entry name" value="POLYSACCHARIDE EXPORT PROTEIN GFCE-RELATED"/>
    <property type="match status" value="1"/>
</dbReference>
<dbReference type="InterPro" id="IPR049712">
    <property type="entry name" value="Poly_export"/>
</dbReference>
<gene>
    <name evidence="4" type="ORF">K7J14_00310</name>
</gene>
<name>A0AAE3EGH3_9SPIR</name>
<dbReference type="EMBL" id="JAINWA010000001">
    <property type="protein sequence ID" value="MCD1653153.1"/>
    <property type="molecule type" value="Genomic_DNA"/>
</dbReference>
<dbReference type="PANTHER" id="PTHR33619">
    <property type="entry name" value="POLYSACCHARIDE EXPORT PROTEIN GFCE-RELATED"/>
    <property type="match status" value="1"/>
</dbReference>
<accession>A0AAE3EGH3</accession>
<keyword evidence="5" id="KW-1185">Reference proteome</keyword>
<dbReference type="AlphaFoldDB" id="A0AAE3EGH3"/>
<dbReference type="GO" id="GO:0015159">
    <property type="term" value="F:polysaccharide transmembrane transporter activity"/>
    <property type="evidence" value="ECO:0007669"/>
    <property type="project" value="InterPro"/>
</dbReference>
<dbReference type="InterPro" id="IPR019554">
    <property type="entry name" value="Soluble_ligand-bd"/>
</dbReference>
<dbReference type="Pfam" id="PF10531">
    <property type="entry name" value="SLBB"/>
    <property type="match status" value="1"/>
</dbReference>
<comment type="caution">
    <text evidence="4">The sequence shown here is derived from an EMBL/GenBank/DDBJ whole genome shotgun (WGS) entry which is preliminary data.</text>
</comment>
<keyword evidence="1" id="KW-0812">Transmembrane</keyword>
<dbReference type="Proteomes" id="UP001198163">
    <property type="component" value="Unassembled WGS sequence"/>
</dbReference>
<evidence type="ECO:0000313" key="4">
    <source>
        <dbReference type="EMBL" id="MCD1653153.1"/>
    </source>
</evidence>
<keyword evidence="1" id="KW-1133">Transmembrane helix</keyword>
<evidence type="ECO:0000313" key="5">
    <source>
        <dbReference type="Proteomes" id="UP001198163"/>
    </source>
</evidence>
<dbReference type="RefSeq" id="WP_230752053.1">
    <property type="nucleotide sequence ID" value="NZ_JAINWA010000001.1"/>
</dbReference>
<dbReference type="Gene3D" id="3.10.560.10">
    <property type="entry name" value="Outer membrane lipoprotein wza domain like"/>
    <property type="match status" value="2"/>
</dbReference>
<reference evidence="4" key="1">
    <citation type="submission" date="2021-08" db="EMBL/GenBank/DDBJ databases">
        <title>Comparative analyses of Brucepasteria parasyntrophica and Teretinema zuelzerae.</title>
        <authorList>
            <person name="Song Y."/>
            <person name="Brune A."/>
        </authorList>
    </citation>
    <scope>NUCLEOTIDE SEQUENCE</scope>
    <source>
        <strain evidence="4">DSM 1903</strain>
    </source>
</reference>
<evidence type="ECO:0000259" key="3">
    <source>
        <dbReference type="Pfam" id="PF10531"/>
    </source>
</evidence>
<evidence type="ECO:0000256" key="2">
    <source>
        <dbReference type="SAM" id="SignalP"/>
    </source>
</evidence>
<protein>
    <submittedName>
        <fullName evidence="4">SLBB domain-containing protein</fullName>
    </submittedName>
</protein>
<keyword evidence="1" id="KW-0472">Membrane</keyword>
<keyword evidence="2" id="KW-0732">Signal</keyword>
<feature type="chain" id="PRO_5042115742" evidence="2">
    <location>
        <begin position="20"/>
        <end position="502"/>
    </location>
</feature>
<proteinExistence type="predicted"/>
<feature type="signal peptide" evidence="2">
    <location>
        <begin position="1"/>
        <end position="19"/>
    </location>
</feature>
<sequence>MKKHGSTLLLLIFSSLIWAQEMNAQTRGQSSNAQEMDEGSVRIVEKNSFNPQLALSSAFYPVTPGDVYTLAYAAGTVPVTYSILVDTSFRVRVANLAVIDAAGMSFSTLKERVETIVSKNYPLSGVQFGLASPAIFRITIKGEVKKTAEQDAWALSRLSDVIEPHLTRYSSTRNVSVTSISGKTAHYDLFKATRFGDLSQNPLVRPGDVVTVNRVEREITVTGEVERPGKYQLLSGEGLKEAIEYYGSGLTPVADASRIELVRYVESSFAAGEKIFLDTKDIEANAELKNFDSISVSPISDLIPVMFMEGAVGVSDPLEVTPTPETSSRIPVRFNQGENYASLVRRYKNSFSAVSDTANAYIIREERQIPLNLNPMLYDAAYRSDYQVEKNDVLIIPFRQYFVTVSGAVQTPGRYPYIPDRDWEYYVSLAGGFNTLKNSGESVRITDVLGNKRKKTDPITPETVITARSNSFTFYFNQYAPIITTTLTAVSTFLTVLAVTGN</sequence>